<reference evidence="3 4" key="1">
    <citation type="submission" date="2024-04" db="EMBL/GenBank/DDBJ databases">
        <title>Human intestinal bacterial collection.</title>
        <authorList>
            <person name="Pauvert C."/>
            <person name="Hitch T.C.A."/>
            <person name="Clavel T."/>
        </authorList>
    </citation>
    <scope>NUCLEOTIDE SEQUENCE [LARGE SCALE GENOMIC DNA]</scope>
    <source>
        <strain evidence="3 4">CLA-AA-H141</strain>
    </source>
</reference>
<dbReference type="EMBL" id="JBBNFM010000011">
    <property type="protein sequence ID" value="MEQ2454772.1"/>
    <property type="molecule type" value="Genomic_DNA"/>
</dbReference>
<dbReference type="PANTHER" id="PTHR33383">
    <property type="entry name" value="MEMBRANE PROTEIN INSERTION EFFICIENCY FACTOR-RELATED"/>
    <property type="match status" value="1"/>
</dbReference>
<feature type="transmembrane region" description="Helical" evidence="2">
    <location>
        <begin position="29"/>
        <end position="49"/>
    </location>
</feature>
<name>A0ABV1EJL2_9FIRM</name>
<evidence type="ECO:0000256" key="1">
    <source>
        <dbReference type="ARBA" id="ARBA00023136"/>
    </source>
</evidence>
<organism evidence="3 4">
    <name type="scientific">Coprococcus ammoniilyticus</name>
    <dbReference type="NCBI Taxonomy" id="2981785"/>
    <lineage>
        <taxon>Bacteria</taxon>
        <taxon>Bacillati</taxon>
        <taxon>Bacillota</taxon>
        <taxon>Clostridia</taxon>
        <taxon>Lachnospirales</taxon>
        <taxon>Lachnospiraceae</taxon>
        <taxon>Coprococcus</taxon>
    </lineage>
</organism>
<dbReference type="NCBIfam" id="TIGR00278">
    <property type="entry name" value="membrane protein insertion efficiency factor YidD"/>
    <property type="match status" value="1"/>
</dbReference>
<protein>
    <submittedName>
        <fullName evidence="3">Membrane protein insertion efficiency factor YidD</fullName>
    </submittedName>
</protein>
<keyword evidence="1 2" id="KW-0472">Membrane</keyword>
<proteinExistence type="predicted"/>
<dbReference type="SMART" id="SM01234">
    <property type="entry name" value="Haemolytic"/>
    <property type="match status" value="1"/>
</dbReference>
<keyword evidence="2" id="KW-0812">Transmembrane</keyword>
<keyword evidence="2" id="KW-1133">Transmembrane helix</keyword>
<dbReference type="Pfam" id="PF01809">
    <property type="entry name" value="YidD"/>
    <property type="match status" value="1"/>
</dbReference>
<feature type="transmembrane region" description="Helical" evidence="2">
    <location>
        <begin position="61"/>
        <end position="84"/>
    </location>
</feature>
<evidence type="ECO:0000256" key="2">
    <source>
        <dbReference type="SAM" id="Phobius"/>
    </source>
</evidence>
<dbReference type="InterPro" id="IPR002696">
    <property type="entry name" value="Membr_insert_effic_factor_YidD"/>
</dbReference>
<dbReference type="Proteomes" id="UP001482186">
    <property type="component" value="Unassembled WGS sequence"/>
</dbReference>
<accession>A0ABV1EJL2</accession>
<comment type="caution">
    <text evidence="3">The sequence shown here is derived from an EMBL/GenBank/DDBJ whole genome shotgun (WGS) entry which is preliminary data.</text>
</comment>
<gene>
    <name evidence="3" type="primary">yidD</name>
    <name evidence="3" type="ORF">AAAT04_12070</name>
</gene>
<dbReference type="PANTHER" id="PTHR33383:SF1">
    <property type="entry name" value="MEMBRANE PROTEIN INSERTION EFFICIENCY FACTOR-RELATED"/>
    <property type="match status" value="1"/>
</dbReference>
<evidence type="ECO:0000313" key="4">
    <source>
        <dbReference type="Proteomes" id="UP001482186"/>
    </source>
</evidence>
<evidence type="ECO:0000313" key="3">
    <source>
        <dbReference type="EMBL" id="MEQ2454772.1"/>
    </source>
</evidence>
<sequence>MDDKERQLIHPIYDRKLVRPYINWKKASAFAILFTLIACLISKEIYTYLMDYEWIHNVYDIVSYMLIVSWCMLYQGIICSKMIAIWSIKVYQRYASAQTRLMCCYIPSCSEYAILAIEKYGAFYGGYKAVCRIIKCGSYGGVDYP</sequence>
<dbReference type="RefSeq" id="WP_242997369.1">
    <property type="nucleotide sequence ID" value="NZ_JBBNFM010000011.1"/>
</dbReference>
<keyword evidence="4" id="KW-1185">Reference proteome</keyword>